<gene>
    <name evidence="1" type="ORF">LY90DRAFT_498716</name>
</gene>
<protein>
    <submittedName>
        <fullName evidence="1">Uncharacterized protein</fullName>
    </submittedName>
</protein>
<organism evidence="1 2">
    <name type="scientific">Neocallimastix californiae</name>
    <dbReference type="NCBI Taxonomy" id="1754190"/>
    <lineage>
        <taxon>Eukaryota</taxon>
        <taxon>Fungi</taxon>
        <taxon>Fungi incertae sedis</taxon>
        <taxon>Chytridiomycota</taxon>
        <taxon>Chytridiomycota incertae sedis</taxon>
        <taxon>Neocallimastigomycetes</taxon>
        <taxon>Neocallimastigales</taxon>
        <taxon>Neocallimastigaceae</taxon>
        <taxon>Neocallimastix</taxon>
    </lineage>
</organism>
<name>A0A1Y2FR65_9FUNG</name>
<comment type="caution">
    <text evidence="1">The sequence shown here is derived from an EMBL/GenBank/DDBJ whole genome shotgun (WGS) entry which is preliminary data.</text>
</comment>
<dbReference type="Proteomes" id="UP000193920">
    <property type="component" value="Unassembled WGS sequence"/>
</dbReference>
<evidence type="ECO:0000313" key="1">
    <source>
        <dbReference type="EMBL" id="ORY86491.1"/>
    </source>
</evidence>
<dbReference type="AlphaFoldDB" id="A0A1Y2FR65"/>
<reference evidence="1 2" key="1">
    <citation type="submission" date="2016-08" db="EMBL/GenBank/DDBJ databases">
        <title>A Parts List for Fungal Cellulosomes Revealed by Comparative Genomics.</title>
        <authorList>
            <consortium name="DOE Joint Genome Institute"/>
            <person name="Haitjema C.H."/>
            <person name="Gilmore S.P."/>
            <person name="Henske J.K."/>
            <person name="Solomon K.V."/>
            <person name="De Groot R."/>
            <person name="Kuo A."/>
            <person name="Mondo S.J."/>
            <person name="Salamov A.A."/>
            <person name="Labutti K."/>
            <person name="Zhao Z."/>
            <person name="Chiniquy J."/>
            <person name="Barry K."/>
            <person name="Brewer H.M."/>
            <person name="Purvine S.O."/>
            <person name="Wright A.T."/>
            <person name="Boxma B."/>
            <person name="Van Alen T."/>
            <person name="Hackstein J.H."/>
            <person name="Baker S.E."/>
            <person name="Grigoriev I.V."/>
            <person name="O'Malley M.A."/>
        </authorList>
    </citation>
    <scope>NUCLEOTIDE SEQUENCE [LARGE SCALE GENOMIC DNA]</scope>
    <source>
        <strain evidence="1 2">G1</strain>
    </source>
</reference>
<proteinExistence type="predicted"/>
<keyword evidence="2" id="KW-1185">Reference proteome</keyword>
<evidence type="ECO:0000313" key="2">
    <source>
        <dbReference type="Proteomes" id="UP000193920"/>
    </source>
</evidence>
<dbReference type="EMBL" id="MCOG01000002">
    <property type="protein sequence ID" value="ORY86491.1"/>
    <property type="molecule type" value="Genomic_DNA"/>
</dbReference>
<accession>A0A1Y2FR65</accession>
<sequence length="109" mass="12542">MGNYFSRRNEQRNNVPSTISYFTNSFGLYFGPYFIVNRNENNNSNSTTRNLINEQVQNNIMTGTGLLWSDLLEAIENGVITEQELTEFGISFGQVKISLSFFNIYIYSL</sequence>
<dbReference type="STRING" id="1754190.A0A1Y2FR65"/>